<evidence type="ECO:0000313" key="11">
    <source>
        <dbReference type="Proteomes" id="UP000031121"/>
    </source>
</evidence>
<reference evidence="10 11" key="2">
    <citation type="journal article" date="2015" name="Genome Announc.">
        <title>Complete Genome Sequence of Coriobacteriaceae Strain 68-1-3, a Novel Mucus-Degrading Isolate from the Swine Intestinal Tract.</title>
        <authorList>
            <person name="Looft T."/>
            <person name="Bayles D.O."/>
            <person name="Alt D.P."/>
            <person name="Stanton T.B."/>
        </authorList>
    </citation>
    <scope>NUCLEOTIDE SEQUENCE [LARGE SCALE GENOMIC DNA]</scope>
    <source>
        <strain evidence="10 11">68-1-3</strain>
    </source>
</reference>
<dbReference type="GO" id="GO:0051301">
    <property type="term" value="P:cell division"/>
    <property type="evidence" value="ECO:0007669"/>
    <property type="project" value="UniProtKB-KW"/>
</dbReference>
<dbReference type="InterPro" id="IPR007793">
    <property type="entry name" value="DivIVA_fam"/>
</dbReference>
<dbReference type="KEGG" id="cbac:JI75_06245"/>
<dbReference type="Proteomes" id="UP000031121">
    <property type="component" value="Chromosome"/>
</dbReference>
<evidence type="ECO:0000256" key="9">
    <source>
        <dbReference type="SAM" id="Coils"/>
    </source>
</evidence>
<comment type="subcellular location">
    <subcellularLocation>
        <location evidence="1">Cytoplasm</location>
    </subcellularLocation>
</comment>
<keyword evidence="4" id="KW-0963">Cytoplasm</keyword>
<keyword evidence="5" id="KW-0132">Cell division</keyword>
<sequence>MAITSEDIHNQSFSIDRKGYDVDEVDVFLEHVADEIGALNAQVESLKLQLEQAREDVAEPGLTQAVAPVAASAASDADTVVLQERIADLERKLAEKSANDTAISQALIVAQRSADDIVANARSQASTIVQDADAEAERIVSKAEAERQKVVESTRALENARENVRADYRNLLSDFIGDASRKLNEIDENAPRSASSFTSEVAPLITPGAPEVASQRAASPAATAAAASFAAGGAATAAGGSSSYFEKDLSGFGDADDDFDFDDPD</sequence>
<dbReference type="Gene3D" id="6.10.250.660">
    <property type="match status" value="1"/>
</dbReference>
<gene>
    <name evidence="10" type="ORF">JI75_06245</name>
</gene>
<reference evidence="11" key="1">
    <citation type="submission" date="2014-08" db="EMBL/GenBank/DDBJ databases">
        <title>Coriobacteriaceae sp. complete genome.</title>
        <authorList>
            <person name="Looft T."/>
            <person name="Bayles D.O."/>
            <person name="Stanton T.B."/>
        </authorList>
    </citation>
    <scope>NUCLEOTIDE SEQUENCE [LARGE SCALE GENOMIC DNA]</scope>
    <source>
        <strain evidence="11">68-1-3</strain>
    </source>
</reference>
<dbReference type="NCBIfam" id="TIGR03544">
    <property type="entry name" value="DivI1A_domain"/>
    <property type="match status" value="1"/>
</dbReference>
<evidence type="ECO:0000256" key="3">
    <source>
        <dbReference type="ARBA" id="ARBA00018787"/>
    </source>
</evidence>
<dbReference type="RefSeq" id="WP_039689535.1">
    <property type="nucleotide sequence ID" value="NZ_CP009302.1"/>
</dbReference>
<evidence type="ECO:0000256" key="2">
    <source>
        <dbReference type="ARBA" id="ARBA00009008"/>
    </source>
</evidence>
<comment type="similarity">
    <text evidence="2">Belongs to the DivIVA family.</text>
</comment>
<dbReference type="OrthoDB" id="5198800at2"/>
<evidence type="ECO:0000256" key="7">
    <source>
        <dbReference type="ARBA" id="ARBA00023306"/>
    </source>
</evidence>
<proteinExistence type="inferred from homology"/>
<dbReference type="InterPro" id="IPR019933">
    <property type="entry name" value="DivIVA_domain"/>
</dbReference>
<evidence type="ECO:0000313" key="10">
    <source>
        <dbReference type="EMBL" id="AJC12312.1"/>
    </source>
</evidence>
<name>A0A0A8BAV7_9ACTN</name>
<evidence type="ECO:0000256" key="4">
    <source>
        <dbReference type="ARBA" id="ARBA00022490"/>
    </source>
</evidence>
<feature type="coiled-coil region" evidence="9">
    <location>
        <begin position="29"/>
        <end position="99"/>
    </location>
</feature>
<dbReference type="GO" id="GO:0005737">
    <property type="term" value="C:cytoplasm"/>
    <property type="evidence" value="ECO:0007669"/>
    <property type="project" value="UniProtKB-SubCell"/>
</dbReference>
<evidence type="ECO:0000256" key="1">
    <source>
        <dbReference type="ARBA" id="ARBA00004496"/>
    </source>
</evidence>
<dbReference type="EMBL" id="CP009302">
    <property type="protein sequence ID" value="AJC12312.1"/>
    <property type="molecule type" value="Genomic_DNA"/>
</dbReference>
<evidence type="ECO:0000256" key="6">
    <source>
        <dbReference type="ARBA" id="ARBA00023054"/>
    </source>
</evidence>
<keyword evidence="11" id="KW-1185">Reference proteome</keyword>
<organism evidence="10 11">
    <name type="scientific">Berryella intestinalis</name>
    <dbReference type="NCBI Taxonomy" id="1531429"/>
    <lineage>
        <taxon>Bacteria</taxon>
        <taxon>Bacillati</taxon>
        <taxon>Actinomycetota</taxon>
        <taxon>Coriobacteriia</taxon>
        <taxon>Eggerthellales</taxon>
        <taxon>Eggerthellaceae</taxon>
        <taxon>Berryella</taxon>
    </lineage>
</organism>
<dbReference type="STRING" id="1531429.JI75_06245"/>
<keyword evidence="7" id="KW-0131">Cell cycle</keyword>
<dbReference type="AlphaFoldDB" id="A0A0A8BAV7"/>
<evidence type="ECO:0000256" key="5">
    <source>
        <dbReference type="ARBA" id="ARBA00022618"/>
    </source>
</evidence>
<dbReference type="PANTHER" id="PTHR35794">
    <property type="entry name" value="CELL DIVISION PROTEIN DIVIVA"/>
    <property type="match status" value="1"/>
</dbReference>
<accession>A0A0A8BAV7</accession>
<feature type="coiled-coil region" evidence="9">
    <location>
        <begin position="129"/>
        <end position="163"/>
    </location>
</feature>
<evidence type="ECO:0000256" key="8">
    <source>
        <dbReference type="ARBA" id="ARBA00031737"/>
    </source>
</evidence>
<dbReference type="HOGENOM" id="CLU_1025886_0_0_11"/>
<keyword evidence="6 9" id="KW-0175">Coiled coil</keyword>
<dbReference type="PANTHER" id="PTHR35794:SF2">
    <property type="entry name" value="CELL DIVISION PROTEIN DIVIVA"/>
    <property type="match status" value="1"/>
</dbReference>
<protein>
    <recommendedName>
        <fullName evidence="3">Cell wall synthesis protein Wag31</fullName>
    </recommendedName>
    <alternativeName>
        <fullName evidence="8">Antigen 84</fullName>
    </alternativeName>
</protein>
<dbReference type="Pfam" id="PF05103">
    <property type="entry name" value="DivIVA"/>
    <property type="match status" value="2"/>
</dbReference>